<gene>
    <name evidence="3" type="primary">xdhC</name>
    <name evidence="3" type="ORF">JIN85_00595</name>
</gene>
<dbReference type="Pfam" id="PF13478">
    <property type="entry name" value="XdhC_C"/>
    <property type="match status" value="1"/>
</dbReference>
<dbReference type="NCBIfam" id="TIGR02964">
    <property type="entry name" value="xanthine_xdhC"/>
    <property type="match status" value="1"/>
</dbReference>
<feature type="domain" description="XdhC Rossmann" evidence="2">
    <location>
        <begin position="108"/>
        <end position="250"/>
    </location>
</feature>
<dbReference type="PANTHER" id="PTHR30388:SF6">
    <property type="entry name" value="XANTHINE DEHYDROGENASE SUBUNIT A-RELATED"/>
    <property type="match status" value="1"/>
</dbReference>
<feature type="domain" description="XdhC- CoxI" evidence="1">
    <location>
        <begin position="10"/>
        <end position="70"/>
    </location>
</feature>
<organism evidence="3 4">
    <name type="scientific">Luteolibacter pohnpeiensis</name>
    <dbReference type="NCBI Taxonomy" id="454153"/>
    <lineage>
        <taxon>Bacteria</taxon>
        <taxon>Pseudomonadati</taxon>
        <taxon>Verrucomicrobiota</taxon>
        <taxon>Verrucomicrobiia</taxon>
        <taxon>Verrucomicrobiales</taxon>
        <taxon>Verrucomicrobiaceae</taxon>
        <taxon>Luteolibacter</taxon>
    </lineage>
</organism>
<protein>
    <submittedName>
        <fullName evidence="3">Xanthine dehydrogenase accessory protein XdhC</fullName>
    </submittedName>
</protein>
<evidence type="ECO:0000313" key="3">
    <source>
        <dbReference type="EMBL" id="MBK1880888.1"/>
    </source>
</evidence>
<dbReference type="Pfam" id="PF02625">
    <property type="entry name" value="XdhC_CoxI"/>
    <property type="match status" value="1"/>
</dbReference>
<dbReference type="Proteomes" id="UP000603141">
    <property type="component" value="Unassembled WGS sequence"/>
</dbReference>
<evidence type="ECO:0000259" key="1">
    <source>
        <dbReference type="Pfam" id="PF02625"/>
    </source>
</evidence>
<keyword evidence="4" id="KW-1185">Reference proteome</keyword>
<dbReference type="EMBL" id="JAENIJ010000001">
    <property type="protein sequence ID" value="MBK1880888.1"/>
    <property type="molecule type" value="Genomic_DNA"/>
</dbReference>
<proteinExistence type="predicted"/>
<dbReference type="RefSeq" id="WP_200266530.1">
    <property type="nucleotide sequence ID" value="NZ_JAENIJ010000001.1"/>
</dbReference>
<dbReference type="Gene3D" id="3.40.50.720">
    <property type="entry name" value="NAD(P)-binding Rossmann-like Domain"/>
    <property type="match status" value="1"/>
</dbReference>
<dbReference type="InterPro" id="IPR027051">
    <property type="entry name" value="XdhC_Rossmann_dom"/>
</dbReference>
<comment type="caution">
    <text evidence="3">The sequence shown here is derived from an EMBL/GenBank/DDBJ whole genome shotgun (WGS) entry which is preliminary data.</text>
</comment>
<accession>A0A934S2W4</accession>
<dbReference type="AlphaFoldDB" id="A0A934S2W4"/>
<reference evidence="3" key="1">
    <citation type="submission" date="2021-01" db="EMBL/GenBank/DDBJ databases">
        <title>Modified the classification status of verrucomicrobia.</title>
        <authorList>
            <person name="Feng X."/>
        </authorList>
    </citation>
    <scope>NUCLEOTIDE SEQUENCE</scope>
    <source>
        <strain evidence="3">KCTC 22041</strain>
    </source>
</reference>
<dbReference type="InterPro" id="IPR014308">
    <property type="entry name" value="Xanthine_DH_XdhC"/>
</dbReference>
<dbReference type="InterPro" id="IPR003777">
    <property type="entry name" value="XdhC_CoxI"/>
</dbReference>
<evidence type="ECO:0000259" key="2">
    <source>
        <dbReference type="Pfam" id="PF13478"/>
    </source>
</evidence>
<dbReference type="PANTHER" id="PTHR30388">
    <property type="entry name" value="ALDEHYDE OXIDOREDUCTASE MOLYBDENUM COFACTOR ASSEMBLY PROTEIN"/>
    <property type="match status" value="1"/>
</dbReference>
<sequence>MFWQDLQALHENGVDFVVVTVIATRGSVPADPGAKMIVTSQGLHDGTVGGGKIEARAISQAVELLESDRAPACQVHVWNLQRDIGMTCGGEMTLLFELHRALPVWRIFIFGAGHVVQALVPVLLTLPCRVQIFEERTDWLAKLPEHPNLEKTPVVEFQDGVSRVTPDGYVLSITRGHSSDLPVLRKLYESMPKLPWIGVIGSAAKRAVIERDLRQAGVPESAYQSLHCPLGLPLGGNTPAEIAISIAAQLLQIRDKSDNIA</sequence>
<name>A0A934S2W4_9BACT</name>
<evidence type="ECO:0000313" key="4">
    <source>
        <dbReference type="Proteomes" id="UP000603141"/>
    </source>
</evidence>
<dbReference type="InterPro" id="IPR052698">
    <property type="entry name" value="MoCofactor_Util/Proc"/>
</dbReference>